<evidence type="ECO:0000256" key="1">
    <source>
        <dbReference type="SAM" id="MobiDB-lite"/>
    </source>
</evidence>
<reference evidence="4" key="1">
    <citation type="journal article" date="2019" name="J. Bacteriol.">
        <title>A Mutagenic Screen Identifies a TonB-Dependent Receptor Required for the Lanthanide Metal Switch in the Type I Methanotroph 'Methylotuvimicrobium buryatense' 5GB1C.</title>
        <authorList>
            <person name="Groom J.D."/>
            <person name="Ford S.M."/>
            <person name="Pesesky M.W."/>
            <person name="Lidstrom M.E."/>
        </authorList>
    </citation>
    <scope>NUCLEOTIDE SEQUENCE [LARGE SCALE GENOMIC DNA]</scope>
    <source>
        <strain evidence="4">5GB1C</strain>
    </source>
</reference>
<feature type="region of interest" description="Disordered" evidence="1">
    <location>
        <begin position="1"/>
        <end position="22"/>
    </location>
</feature>
<dbReference type="KEGG" id="mbur:EQU24_14815"/>
<keyword evidence="4" id="KW-1185">Reference proteome</keyword>
<protein>
    <submittedName>
        <fullName evidence="3">Phage holin family protein</fullName>
    </submittedName>
</protein>
<sequence length="147" mass="15942">MNANAKNEAIEQQTSSRACPPPSETAILEDTQSLWHELHGLAYDRLRLATLETQRAGQSLVTMIISGVMISLSLSSAWLGVMAAVVVELIEKEVTLSSAILLAVVVNLLIALILFNVIRLKTRDLGFPATLRSLQPRHKPSGQGVES</sequence>
<keyword evidence="2" id="KW-1133">Transmembrane helix</keyword>
<keyword evidence="2" id="KW-0812">Transmembrane</keyword>
<gene>
    <name evidence="3" type="ORF">EQU24_14815</name>
</gene>
<proteinExistence type="predicted"/>
<feature type="transmembrane region" description="Helical" evidence="2">
    <location>
        <begin position="60"/>
        <end position="87"/>
    </location>
</feature>
<keyword evidence="2" id="KW-0472">Membrane</keyword>
<dbReference type="Pfam" id="PF07332">
    <property type="entry name" value="Phage_holin_3_6"/>
    <property type="match status" value="1"/>
</dbReference>
<dbReference type="STRING" id="675511.GCA_000341735_00087"/>
<feature type="compositionally biased region" description="Polar residues" evidence="1">
    <location>
        <begin position="1"/>
        <end position="17"/>
    </location>
</feature>
<evidence type="ECO:0000313" key="3">
    <source>
        <dbReference type="EMBL" id="QCW83372.1"/>
    </source>
</evidence>
<dbReference type="InterPro" id="IPR009937">
    <property type="entry name" value="Phage_holin_3_6"/>
</dbReference>
<dbReference type="EMBL" id="CP035467">
    <property type="protein sequence ID" value="QCW83372.1"/>
    <property type="molecule type" value="Genomic_DNA"/>
</dbReference>
<organism evidence="3 4">
    <name type="scientific">Methylotuvimicrobium buryatense</name>
    <name type="common">Methylomicrobium buryatense</name>
    <dbReference type="NCBI Taxonomy" id="95641"/>
    <lineage>
        <taxon>Bacteria</taxon>
        <taxon>Pseudomonadati</taxon>
        <taxon>Pseudomonadota</taxon>
        <taxon>Gammaproteobacteria</taxon>
        <taxon>Methylococcales</taxon>
        <taxon>Methylococcaceae</taxon>
        <taxon>Methylotuvimicrobium</taxon>
    </lineage>
</organism>
<evidence type="ECO:0000313" key="4">
    <source>
        <dbReference type="Proteomes" id="UP000305881"/>
    </source>
</evidence>
<evidence type="ECO:0000256" key="2">
    <source>
        <dbReference type="SAM" id="Phobius"/>
    </source>
</evidence>
<accession>A0A4P9UPM0</accession>
<dbReference type="RefSeq" id="WP_017838754.1">
    <property type="nucleotide sequence ID" value="NZ_CP035467.1"/>
</dbReference>
<dbReference type="AlphaFoldDB" id="A0A4P9UPM0"/>
<dbReference type="OrthoDB" id="5573946at2"/>
<dbReference type="Proteomes" id="UP000305881">
    <property type="component" value="Chromosome"/>
</dbReference>
<name>A0A4P9UPM0_METBY</name>
<feature type="transmembrane region" description="Helical" evidence="2">
    <location>
        <begin position="99"/>
        <end position="118"/>
    </location>
</feature>